<keyword evidence="4" id="KW-0719">Serine esterase</keyword>
<gene>
    <name evidence="11" type="ORF">Z519_01938</name>
</gene>
<dbReference type="PANTHER" id="PTHR10655:SF17">
    <property type="entry name" value="LYSOPHOSPHOLIPASE-LIKE PROTEIN 1"/>
    <property type="match status" value="1"/>
</dbReference>
<dbReference type="GO" id="GO:0008474">
    <property type="term" value="F:palmitoyl-(protein) hydrolase activity"/>
    <property type="evidence" value="ECO:0007669"/>
    <property type="project" value="UniProtKB-EC"/>
</dbReference>
<evidence type="ECO:0000313" key="11">
    <source>
        <dbReference type="EMBL" id="KIW96547.1"/>
    </source>
</evidence>
<dbReference type="PANTHER" id="PTHR10655">
    <property type="entry name" value="LYSOPHOSPHOLIPASE-RELATED"/>
    <property type="match status" value="1"/>
</dbReference>
<sequence length="248" mass="28031">MSEKPPYVVSPTADPSSTARPATFIFLHGYGDDAEGLPLGLAQQFQFYNKMQYLKWVLPNAPHNHEAMARAWYVPKALSNAVKPRVPGHEDEEDAPDDEAGIMQSVEMLDRLVEQEIKNGTPSERIVVGGFSQGCAVSLVWGLTGRLKNQVAGVLCLSGYMPLRDRIQQLRNERGIRNDDKDPKRWFYVHGTMDMLVPTRLFVQGKDELAKWVDKEDIEEHLYQGMGHSTNSAELRDMLAFFEKVIPE</sequence>
<dbReference type="HOGENOM" id="CLU_049413_3_4_1"/>
<organism evidence="11 12">
    <name type="scientific">Cladophialophora bantiana (strain ATCC 10958 / CBS 173.52 / CDC B-1940 / NIH 8579)</name>
    <name type="common">Xylohypha bantiana</name>
    <dbReference type="NCBI Taxonomy" id="1442370"/>
    <lineage>
        <taxon>Eukaryota</taxon>
        <taxon>Fungi</taxon>
        <taxon>Dikarya</taxon>
        <taxon>Ascomycota</taxon>
        <taxon>Pezizomycotina</taxon>
        <taxon>Eurotiomycetes</taxon>
        <taxon>Chaetothyriomycetidae</taxon>
        <taxon>Chaetothyriales</taxon>
        <taxon>Herpotrichiellaceae</taxon>
        <taxon>Cladophialophora</taxon>
    </lineage>
</organism>
<dbReference type="InterPro" id="IPR003140">
    <property type="entry name" value="PLipase/COase/thioEstase"/>
</dbReference>
<comment type="catalytic activity">
    <reaction evidence="9">
        <text>S-hexadecanoyl-L-cysteinyl-[protein] + H2O = L-cysteinyl-[protein] + hexadecanoate + H(+)</text>
        <dbReference type="Rhea" id="RHEA:19233"/>
        <dbReference type="Rhea" id="RHEA-COMP:10131"/>
        <dbReference type="Rhea" id="RHEA-COMP:11032"/>
        <dbReference type="ChEBI" id="CHEBI:7896"/>
        <dbReference type="ChEBI" id="CHEBI:15377"/>
        <dbReference type="ChEBI" id="CHEBI:15378"/>
        <dbReference type="ChEBI" id="CHEBI:29950"/>
        <dbReference type="ChEBI" id="CHEBI:74151"/>
        <dbReference type="EC" id="3.1.2.22"/>
    </reaction>
</comment>
<dbReference type="RefSeq" id="XP_016623216.1">
    <property type="nucleotide sequence ID" value="XM_016759695.1"/>
</dbReference>
<keyword evidence="6" id="KW-0276">Fatty acid metabolism</keyword>
<evidence type="ECO:0000256" key="9">
    <source>
        <dbReference type="ARBA" id="ARBA00047337"/>
    </source>
</evidence>
<name>A0A0D2GDY1_CLAB1</name>
<comment type="similarity">
    <text evidence="1">Belongs to the AB hydrolase superfamily. AB hydrolase 2 family.</text>
</comment>
<evidence type="ECO:0000256" key="6">
    <source>
        <dbReference type="ARBA" id="ARBA00022832"/>
    </source>
</evidence>
<keyword evidence="12" id="KW-1185">Reference proteome</keyword>
<evidence type="ECO:0000256" key="5">
    <source>
        <dbReference type="ARBA" id="ARBA00022801"/>
    </source>
</evidence>
<dbReference type="GO" id="GO:0052689">
    <property type="term" value="F:carboxylic ester hydrolase activity"/>
    <property type="evidence" value="ECO:0007669"/>
    <property type="project" value="UniProtKB-KW"/>
</dbReference>
<evidence type="ECO:0000256" key="8">
    <source>
        <dbReference type="ARBA" id="ARBA00031195"/>
    </source>
</evidence>
<dbReference type="Gene3D" id="3.40.50.1820">
    <property type="entry name" value="alpha/beta hydrolase"/>
    <property type="match status" value="1"/>
</dbReference>
<keyword evidence="5" id="KW-0378">Hydrolase</keyword>
<dbReference type="Pfam" id="PF02230">
    <property type="entry name" value="Abhydrolase_2"/>
    <property type="match status" value="1"/>
</dbReference>
<dbReference type="GeneID" id="27694866"/>
<evidence type="ECO:0000256" key="7">
    <source>
        <dbReference type="ARBA" id="ARBA00029392"/>
    </source>
</evidence>
<dbReference type="InterPro" id="IPR050565">
    <property type="entry name" value="LYPA1-2/EST-like"/>
</dbReference>
<dbReference type="EC" id="3.1.2.22" evidence="2"/>
<evidence type="ECO:0000256" key="4">
    <source>
        <dbReference type="ARBA" id="ARBA00022487"/>
    </source>
</evidence>
<evidence type="ECO:0000256" key="3">
    <source>
        <dbReference type="ARBA" id="ARBA00014923"/>
    </source>
</evidence>
<proteinExistence type="inferred from homology"/>
<feature type="domain" description="Phospholipase/carboxylesterase/thioesterase" evidence="10">
    <location>
        <begin position="20"/>
        <end position="246"/>
    </location>
</feature>
<evidence type="ECO:0000259" key="10">
    <source>
        <dbReference type="Pfam" id="PF02230"/>
    </source>
</evidence>
<evidence type="ECO:0000256" key="2">
    <source>
        <dbReference type="ARBA" id="ARBA00012423"/>
    </source>
</evidence>
<accession>A0A0D2GDY1</accession>
<comment type="function">
    <text evidence="7">Hydrolyzes fatty acids from S-acylated cysteine residues in proteins with a strong preference for palmitoylated G-alpha proteins over other acyl substrates. Mediates the deacylation of G-alpha proteins such as GPA1 in vivo, but has weak or no activity toward palmitoylated Ras proteins. Has weak lysophospholipase activity in vitro; however such activity may not exist in vivo.</text>
</comment>
<dbReference type="GO" id="GO:0006631">
    <property type="term" value="P:fatty acid metabolic process"/>
    <property type="evidence" value="ECO:0007669"/>
    <property type="project" value="UniProtKB-KW"/>
</dbReference>
<reference evidence="11" key="1">
    <citation type="submission" date="2015-01" db="EMBL/GenBank/DDBJ databases">
        <title>The Genome Sequence of Cladophialophora bantiana CBS 173.52.</title>
        <authorList>
            <consortium name="The Broad Institute Genomics Platform"/>
            <person name="Cuomo C."/>
            <person name="de Hoog S."/>
            <person name="Gorbushina A."/>
            <person name="Stielow B."/>
            <person name="Teixiera M."/>
            <person name="Abouelleil A."/>
            <person name="Chapman S.B."/>
            <person name="Priest M."/>
            <person name="Young S.K."/>
            <person name="Wortman J."/>
            <person name="Nusbaum C."/>
            <person name="Birren B."/>
        </authorList>
    </citation>
    <scope>NUCLEOTIDE SEQUENCE [LARGE SCALE GENOMIC DNA]</scope>
    <source>
        <strain evidence="11">CBS 173.52</strain>
    </source>
</reference>
<keyword evidence="6" id="KW-0443">Lipid metabolism</keyword>
<dbReference type="InterPro" id="IPR029058">
    <property type="entry name" value="AB_hydrolase_fold"/>
</dbReference>
<dbReference type="OrthoDB" id="2418081at2759"/>
<dbReference type="EMBL" id="KN846982">
    <property type="protein sequence ID" value="KIW96547.1"/>
    <property type="molecule type" value="Genomic_DNA"/>
</dbReference>
<dbReference type="AlphaFoldDB" id="A0A0D2GDY1"/>
<dbReference type="SUPFAM" id="SSF53474">
    <property type="entry name" value="alpha/beta-Hydrolases"/>
    <property type="match status" value="1"/>
</dbReference>
<protein>
    <recommendedName>
        <fullName evidence="3">Acyl-protein thioesterase 1</fullName>
        <ecNumber evidence="2">3.1.2.22</ecNumber>
    </recommendedName>
    <alternativeName>
        <fullName evidence="8">Palmitoyl-protein hydrolase</fullName>
    </alternativeName>
</protein>
<evidence type="ECO:0000313" key="12">
    <source>
        <dbReference type="Proteomes" id="UP000053789"/>
    </source>
</evidence>
<dbReference type="GO" id="GO:0005737">
    <property type="term" value="C:cytoplasm"/>
    <property type="evidence" value="ECO:0007669"/>
    <property type="project" value="TreeGrafter"/>
</dbReference>
<dbReference type="Proteomes" id="UP000053789">
    <property type="component" value="Unassembled WGS sequence"/>
</dbReference>
<evidence type="ECO:0000256" key="1">
    <source>
        <dbReference type="ARBA" id="ARBA00006499"/>
    </source>
</evidence>
<dbReference type="VEuPathDB" id="FungiDB:Z519_01938"/>